<dbReference type="PANTHER" id="PTHR23294:SF0">
    <property type="entry name" value="UNC93-LIKE PROTEIN MFSD11"/>
    <property type="match status" value="1"/>
</dbReference>
<evidence type="ECO:0000256" key="7">
    <source>
        <dbReference type="ARBA" id="ARBA00040302"/>
    </source>
</evidence>
<dbReference type="SUPFAM" id="SSF103473">
    <property type="entry name" value="MFS general substrate transporter"/>
    <property type="match status" value="1"/>
</dbReference>
<dbReference type="InterPro" id="IPR051617">
    <property type="entry name" value="UNC-93-like_regulator"/>
</dbReference>
<evidence type="ECO:0000256" key="5">
    <source>
        <dbReference type="ARBA" id="ARBA00023136"/>
    </source>
</evidence>
<protein>
    <recommendedName>
        <fullName evidence="7">UNC93-like protein MFSD11</fullName>
    </recommendedName>
    <alternativeName>
        <fullName evidence="8">Major facilitator superfamily domain-containing protein 11</fullName>
    </alternativeName>
</protein>
<feature type="non-terminal residue" evidence="10">
    <location>
        <position position="1"/>
    </location>
</feature>
<dbReference type="Proteomes" id="UP000658642">
    <property type="component" value="Unassembled WGS sequence"/>
</dbReference>
<evidence type="ECO:0000313" key="11">
    <source>
        <dbReference type="Proteomes" id="UP000658642"/>
    </source>
</evidence>
<evidence type="ECO:0000256" key="9">
    <source>
        <dbReference type="SAM" id="Phobius"/>
    </source>
</evidence>
<dbReference type="Pfam" id="PF05978">
    <property type="entry name" value="UNC-93"/>
    <property type="match status" value="1"/>
</dbReference>
<dbReference type="OrthoDB" id="196103at2759"/>
<evidence type="ECO:0000256" key="6">
    <source>
        <dbReference type="ARBA" id="ARBA00023180"/>
    </source>
</evidence>
<evidence type="ECO:0000256" key="8">
    <source>
        <dbReference type="ARBA" id="ARBA00041910"/>
    </source>
</evidence>
<keyword evidence="6" id="KW-0325">Glycoprotein</keyword>
<evidence type="ECO:0000256" key="3">
    <source>
        <dbReference type="ARBA" id="ARBA00022692"/>
    </source>
</evidence>
<gene>
    <name evidence="10" type="primary">Mfsd11</name>
    <name evidence="10" type="ORF">ATRCLA_R04058</name>
</gene>
<evidence type="ECO:0000313" key="10">
    <source>
        <dbReference type="EMBL" id="NXY15588.1"/>
    </source>
</evidence>
<accession>A0A852NQE2</accession>
<proteinExistence type="inferred from homology"/>
<feature type="transmembrane region" description="Helical" evidence="9">
    <location>
        <begin position="387"/>
        <end position="405"/>
    </location>
</feature>
<dbReference type="PANTHER" id="PTHR23294">
    <property type="entry name" value="ET TRANSLATION PRODUCT-RELATED"/>
    <property type="match status" value="1"/>
</dbReference>
<dbReference type="EMBL" id="WBMZ01003514">
    <property type="protein sequence ID" value="NXY15588.1"/>
    <property type="molecule type" value="Genomic_DNA"/>
</dbReference>
<keyword evidence="11" id="KW-1185">Reference proteome</keyword>
<dbReference type="InterPro" id="IPR010291">
    <property type="entry name" value="Ion_channel_UNC-93"/>
</dbReference>
<keyword evidence="5 9" id="KW-0472">Membrane</keyword>
<dbReference type="CDD" id="cd17407">
    <property type="entry name" value="MFS_MFSD11"/>
    <property type="match status" value="1"/>
</dbReference>
<name>A0A852NQE2_9PASS</name>
<dbReference type="Gene3D" id="1.20.1250.20">
    <property type="entry name" value="MFS general substrate transporter like domains"/>
    <property type="match status" value="1"/>
</dbReference>
<feature type="transmembrane region" description="Helical" evidence="9">
    <location>
        <begin position="277"/>
        <end position="298"/>
    </location>
</feature>
<comment type="caution">
    <text evidence="10">The sequence shown here is derived from an EMBL/GenBank/DDBJ whole genome shotgun (WGS) entry which is preliminary data.</text>
</comment>
<dbReference type="InterPro" id="IPR036259">
    <property type="entry name" value="MFS_trans_sf"/>
</dbReference>
<feature type="transmembrane region" description="Helical" evidence="9">
    <location>
        <begin position="7"/>
        <end position="26"/>
    </location>
</feature>
<keyword evidence="4 9" id="KW-1133">Transmembrane helix</keyword>
<sequence>MSSEAKKLFNIIILGISFMFIFTAFQTCGNIAQTVITNLNNTDFHGSGYTSMSIIYGVFSASNLISPSVVAIVGPQLSMVVSGMFYSLYIAVFIQPATWAFYTASVFIGIAAAVLWTAQGNCLTVNSDENTIGRNSGVFWALLQFSLFFGNLYIYFAWQGKTHISESDRRTVFIALTVISLVGTVLFFLIRKQEDTKAPGDDDSTNEILGESSIIRNYINFLYNLFTEKSITLSFTKEMLLLSVTTAYTGLVLTFFSGVYGTCIGAVNRFGSEEKSLIGLSGIFIGVGEILGGGVFGLLSKKNRSGRNPVVMLGILVHFIAFYLIFFNMPNDAPIAPMEGTDQVAYMVPSKEVAMLCSFLLGLGDSCFNTQLLSILGFLYSEDSAPAFAVFKFVQSICAAVAYFYSNYFLLQWQLLIMVVVGFFGTITFFTVEWGAAAALAARGSDYSSI</sequence>
<feature type="transmembrane region" description="Helical" evidence="9">
    <location>
        <begin position="100"/>
        <end position="118"/>
    </location>
</feature>
<feature type="transmembrane region" description="Helical" evidence="9">
    <location>
        <begin position="170"/>
        <end position="190"/>
    </location>
</feature>
<feature type="transmembrane region" description="Helical" evidence="9">
    <location>
        <begin position="138"/>
        <end position="158"/>
    </location>
</feature>
<dbReference type="GO" id="GO:0016020">
    <property type="term" value="C:membrane"/>
    <property type="evidence" value="ECO:0007669"/>
    <property type="project" value="UniProtKB-SubCell"/>
</dbReference>
<comment type="subcellular location">
    <subcellularLocation>
        <location evidence="1">Membrane</location>
        <topology evidence="1">Multi-pass membrane protein</topology>
    </subcellularLocation>
</comment>
<feature type="non-terminal residue" evidence="10">
    <location>
        <position position="450"/>
    </location>
</feature>
<reference evidence="10" key="1">
    <citation type="submission" date="2020-02" db="EMBL/GenBank/DDBJ databases">
        <title>Bird 10,000 Genomes (B10K) Project - Family phase.</title>
        <authorList>
            <person name="Zhang G."/>
        </authorList>
    </citation>
    <scope>NUCLEOTIDE SEQUENCE</scope>
    <source>
        <strain evidence="10">B10K-DU-029-61</strain>
        <tissue evidence="10">Blood</tissue>
    </source>
</reference>
<feature type="transmembrane region" description="Helical" evidence="9">
    <location>
        <begin position="310"/>
        <end position="329"/>
    </location>
</feature>
<feature type="transmembrane region" description="Helical" evidence="9">
    <location>
        <begin position="411"/>
        <end position="432"/>
    </location>
</feature>
<evidence type="ECO:0000256" key="2">
    <source>
        <dbReference type="ARBA" id="ARBA00009172"/>
    </source>
</evidence>
<organism evidence="10 11">
    <name type="scientific">Atrichornis clamosus</name>
    <dbReference type="NCBI Taxonomy" id="449594"/>
    <lineage>
        <taxon>Eukaryota</taxon>
        <taxon>Metazoa</taxon>
        <taxon>Chordata</taxon>
        <taxon>Craniata</taxon>
        <taxon>Vertebrata</taxon>
        <taxon>Euteleostomi</taxon>
        <taxon>Archelosauria</taxon>
        <taxon>Archosauria</taxon>
        <taxon>Dinosauria</taxon>
        <taxon>Saurischia</taxon>
        <taxon>Theropoda</taxon>
        <taxon>Coelurosauria</taxon>
        <taxon>Aves</taxon>
        <taxon>Neognathae</taxon>
        <taxon>Neoaves</taxon>
        <taxon>Telluraves</taxon>
        <taxon>Australaves</taxon>
        <taxon>Passeriformes</taxon>
        <taxon>Menuridae</taxon>
        <taxon>Atrichornis</taxon>
    </lineage>
</organism>
<feature type="transmembrane region" description="Helical" evidence="9">
    <location>
        <begin position="46"/>
        <end position="65"/>
    </location>
</feature>
<feature type="transmembrane region" description="Helical" evidence="9">
    <location>
        <begin position="239"/>
        <end position="257"/>
    </location>
</feature>
<dbReference type="AlphaFoldDB" id="A0A852NQE2"/>
<comment type="similarity">
    <text evidence="2">Belongs to the unc-93 family.</text>
</comment>
<evidence type="ECO:0000256" key="4">
    <source>
        <dbReference type="ARBA" id="ARBA00022989"/>
    </source>
</evidence>
<evidence type="ECO:0000256" key="1">
    <source>
        <dbReference type="ARBA" id="ARBA00004141"/>
    </source>
</evidence>
<keyword evidence="3 9" id="KW-0812">Transmembrane</keyword>